<feature type="region of interest" description="Disordered" evidence="1">
    <location>
        <begin position="101"/>
        <end position="134"/>
    </location>
</feature>
<dbReference type="EMBL" id="JACGCM010001011">
    <property type="protein sequence ID" value="KAF6162757.1"/>
    <property type="molecule type" value="Genomic_DNA"/>
</dbReference>
<name>A0A7J7N6J4_9MAGN</name>
<reference evidence="2 3" key="1">
    <citation type="journal article" date="2020" name="IScience">
        <title>Genome Sequencing of the Endangered Kingdonia uniflora (Circaeasteraceae, Ranunculales) Reveals Potential Mechanisms of Evolutionary Specialization.</title>
        <authorList>
            <person name="Sun Y."/>
            <person name="Deng T."/>
            <person name="Zhang A."/>
            <person name="Moore M.J."/>
            <person name="Landis J.B."/>
            <person name="Lin N."/>
            <person name="Zhang H."/>
            <person name="Zhang X."/>
            <person name="Huang J."/>
            <person name="Zhang X."/>
            <person name="Sun H."/>
            <person name="Wang H."/>
        </authorList>
    </citation>
    <scope>NUCLEOTIDE SEQUENCE [LARGE SCALE GENOMIC DNA]</scope>
    <source>
        <strain evidence="2">TB1705</strain>
        <tissue evidence="2">Leaf</tissue>
    </source>
</reference>
<proteinExistence type="predicted"/>
<evidence type="ECO:0000256" key="1">
    <source>
        <dbReference type="SAM" id="MobiDB-lite"/>
    </source>
</evidence>
<dbReference type="OrthoDB" id="542507at2759"/>
<evidence type="ECO:0000313" key="3">
    <source>
        <dbReference type="Proteomes" id="UP000541444"/>
    </source>
</evidence>
<dbReference type="PANTHER" id="PTHR33975:SF7">
    <property type="entry name" value="OS08G0119100 PROTEIN"/>
    <property type="match status" value="1"/>
</dbReference>
<dbReference type="Proteomes" id="UP000541444">
    <property type="component" value="Unassembled WGS sequence"/>
</dbReference>
<keyword evidence="3" id="KW-1185">Reference proteome</keyword>
<comment type="caution">
    <text evidence="2">The sequence shown here is derived from an EMBL/GenBank/DDBJ whole genome shotgun (WGS) entry which is preliminary data.</text>
</comment>
<dbReference type="PANTHER" id="PTHR33975">
    <property type="entry name" value="MYELIN-ASSOCIATED OLIGODENDROCYTE BASIC PROTEIN"/>
    <property type="match status" value="1"/>
</dbReference>
<feature type="region of interest" description="Disordered" evidence="1">
    <location>
        <begin position="55"/>
        <end position="85"/>
    </location>
</feature>
<dbReference type="AlphaFoldDB" id="A0A7J7N6J4"/>
<accession>A0A7J7N6J4</accession>
<gene>
    <name evidence="2" type="ORF">GIB67_029026</name>
</gene>
<sequence>MMLRAQIQMRICLWILEALQGLQKPAIAAIVLGLLLTSGPRLAFAASGGTMGGSSFSSDSGSGSGSGSSSWGSSSSSGSSSWDSSDSDSGSSYWTFTASPSFSTSTPDDELPPSSSKSYSTLTISPSLSTSTPDDELPPIVWKMFYNLGFSKESEEHLSVTQRVTLNADQLHLSVSSEGLLGKVRSFQNDLDQIAETANTSNFEGLSYILKETISALLRHPDCWISFYSSVDMQHNMKDAEKCFNKLSIEKRGKFSEETLVNLNNIKRRSTRSQTPSGFSNEYIVITLLVAFKGYHKLQAINNSGDLTKALQKLGSIPTKKTLAVEVLWTPQQENDILSKQEMLEDYPLLRPLDVVQDSAFESQYELVVVVVFLLVEKRRVIRMGEEELGFEVLGISSEEGVCGSHYALGILYPDNYCSQASGLLGKVRSFQKDLDQIAETADTSTSEGLSFVLTGTTLALHRHIDCWISCHSSVDLKCSIEDGEKSFKKLSIEERGKINEETLINVNNIKRRNMRSQTSSGFSNDYILVDVKDNIEDGEKHFNKLSTEEQKNSVKRHLSMSITLKIGAR</sequence>
<feature type="compositionally biased region" description="Low complexity" evidence="1">
    <location>
        <begin position="101"/>
        <end position="132"/>
    </location>
</feature>
<protein>
    <submittedName>
        <fullName evidence="2">Uncharacterized protein</fullName>
    </submittedName>
</protein>
<organism evidence="2 3">
    <name type="scientific">Kingdonia uniflora</name>
    <dbReference type="NCBI Taxonomy" id="39325"/>
    <lineage>
        <taxon>Eukaryota</taxon>
        <taxon>Viridiplantae</taxon>
        <taxon>Streptophyta</taxon>
        <taxon>Embryophyta</taxon>
        <taxon>Tracheophyta</taxon>
        <taxon>Spermatophyta</taxon>
        <taxon>Magnoliopsida</taxon>
        <taxon>Ranunculales</taxon>
        <taxon>Circaeasteraceae</taxon>
        <taxon>Kingdonia</taxon>
    </lineage>
</organism>
<dbReference type="GO" id="GO:0009507">
    <property type="term" value="C:chloroplast"/>
    <property type="evidence" value="ECO:0007669"/>
    <property type="project" value="TreeGrafter"/>
</dbReference>
<dbReference type="InterPro" id="IPR010903">
    <property type="entry name" value="DUF1517"/>
</dbReference>
<dbReference type="InterPro" id="IPR053023">
    <property type="entry name" value="FLAP_modulator"/>
</dbReference>
<evidence type="ECO:0000313" key="2">
    <source>
        <dbReference type="EMBL" id="KAF6162757.1"/>
    </source>
</evidence>
<dbReference type="Pfam" id="PF07466">
    <property type="entry name" value="DUF1517"/>
    <property type="match status" value="2"/>
</dbReference>